<comment type="caution">
    <text evidence="14">The sequence shown here is derived from an EMBL/GenBank/DDBJ whole genome shotgun (WGS) entry which is preliminary data.</text>
</comment>
<protein>
    <recommendedName>
        <fullName evidence="2">Glucosidase 2 subunit beta</fullName>
    </recommendedName>
</protein>
<dbReference type="GO" id="GO:0016020">
    <property type="term" value="C:membrane"/>
    <property type="evidence" value="ECO:0007669"/>
    <property type="project" value="UniProtKB-SubCell"/>
</dbReference>
<proteinExistence type="inferred from homology"/>
<evidence type="ECO:0000256" key="11">
    <source>
        <dbReference type="ARBA" id="ARBA00035112"/>
    </source>
</evidence>
<sequence length="773" mass="86052">MIFIVAVITVFAAAQDSYIGRQCGRLIYTPAQDAMVWHKTTFHAGLNDTTRYTWVPSSEVEGAWDEILSGPAINVRVDKDWFTRMVRNTSRAVQINDGKGGYAGMLDVFHHLRCLQPAQDNDAGPGAEDANSNTSEWHAKRIATVVVLAIAGAVDLVSRTVQVVKKHLIAHDELQTFNLSLTPTTSSSSTKKAASVVQQESFDELNGSEGYITGLGLTRPAVQQEEAAVPGGIGFRTAQRVGPDFAKFYANKETFSCISHPSIVLQLSQVNDNSCDCPDGSDEPGTAHCAHLDALSPPQPLAGSPIGTTNTSTALPGFWCANEGHIGAYVPFRIVNDGVCDYELCCDGSEEYAHVGGVKCEDRCAAVGKKHRRMEDEKRKAMERAIKKRRTMVKEAREKRRLLEAKISVLKGEVEATETKRDELQKKLVEVEKSEKGKVVRPESQGGKLGILLGLAKKRVEELRETLDKVLEQRDGLQEKVDELESILRKFKEEYNPNFNDEGVKAAVKSWEDYAAKQPEEKETISESEIDDVVKADSETSGINWMEFEEDEVTEADILYNLEAYLPGFVRDYIHGKLNLLRIWLIENGMLADKPTSTGESRLVAAAREALETASSDLVAKGNDVRDLEGDLQKDYGVDDIFRALKDKCVSAEVGEYEYELCWLDKTTQKNKKGYSQTGMGNFIRIDTETADDEDRADHKSLGKGRRTVLRYDHGQHCWNGPNRRTDVWLACAETEEIWRVVEQEKCVYKMEVGTPAACEDVQEPTLPRKEEL</sequence>
<dbReference type="SUPFAM" id="SSF50911">
    <property type="entry name" value="Mannose 6-phosphate receptor domain"/>
    <property type="match status" value="1"/>
</dbReference>
<dbReference type="PANTHER" id="PTHR12630">
    <property type="entry name" value="N-LINKED OLIGOSACCHARIDE PROCESSING"/>
    <property type="match status" value="1"/>
</dbReference>
<keyword evidence="9" id="KW-1015">Disulfide bond</keyword>
<evidence type="ECO:0000256" key="8">
    <source>
        <dbReference type="ARBA" id="ARBA00023136"/>
    </source>
</evidence>
<accession>A0AAD9MHP7</accession>
<dbReference type="InterPro" id="IPR028146">
    <property type="entry name" value="PRKCSH_N"/>
</dbReference>
<dbReference type="Pfam" id="PF12999">
    <property type="entry name" value="PRKCSH-like"/>
    <property type="match status" value="2"/>
</dbReference>
<keyword evidence="5" id="KW-0256">Endoplasmic reticulum</keyword>
<keyword evidence="15" id="KW-1185">Reference proteome</keyword>
<evidence type="ECO:0000256" key="3">
    <source>
        <dbReference type="ARBA" id="ARBA00022692"/>
    </source>
</evidence>
<keyword evidence="4" id="KW-0732">Signal</keyword>
<organism evidence="14 15">
    <name type="scientific">Phyllachora maydis</name>
    <dbReference type="NCBI Taxonomy" id="1825666"/>
    <lineage>
        <taxon>Eukaryota</taxon>
        <taxon>Fungi</taxon>
        <taxon>Dikarya</taxon>
        <taxon>Ascomycota</taxon>
        <taxon>Pezizomycotina</taxon>
        <taxon>Sordariomycetes</taxon>
        <taxon>Sordariomycetidae</taxon>
        <taxon>Phyllachorales</taxon>
        <taxon>Phyllachoraceae</taxon>
        <taxon>Phyllachora</taxon>
    </lineage>
</organism>
<comment type="similarity">
    <text evidence="11">Belongs to the ustYa family.</text>
</comment>
<dbReference type="Pfam" id="PF13015">
    <property type="entry name" value="PRKCSH_1"/>
    <property type="match status" value="1"/>
</dbReference>
<evidence type="ECO:0000256" key="6">
    <source>
        <dbReference type="ARBA" id="ARBA00022989"/>
    </source>
</evidence>
<evidence type="ECO:0000313" key="14">
    <source>
        <dbReference type="EMBL" id="KAK2074805.1"/>
    </source>
</evidence>
<evidence type="ECO:0000256" key="12">
    <source>
        <dbReference type="SAM" id="Coils"/>
    </source>
</evidence>
<keyword evidence="12" id="KW-0175">Coiled coil</keyword>
<dbReference type="InterPro" id="IPR009011">
    <property type="entry name" value="Man6P_isomerase_rcpt-bd_dom_sf"/>
</dbReference>
<dbReference type="GO" id="GO:0043386">
    <property type="term" value="P:mycotoxin biosynthetic process"/>
    <property type="evidence" value="ECO:0007669"/>
    <property type="project" value="InterPro"/>
</dbReference>
<reference evidence="14" key="1">
    <citation type="journal article" date="2023" name="Mol. Plant Microbe Interact.">
        <title>Elucidating the Obligate Nature and Biological Capacity of an Invasive Fungal Corn Pathogen.</title>
        <authorList>
            <person name="MacCready J.S."/>
            <person name="Roggenkamp E.M."/>
            <person name="Gdanetz K."/>
            <person name="Chilvers M.I."/>
        </authorList>
    </citation>
    <scope>NUCLEOTIDE SEQUENCE</scope>
    <source>
        <strain evidence="14">PM02</strain>
    </source>
</reference>
<dbReference type="AlphaFoldDB" id="A0AAD9MHP7"/>
<keyword evidence="7" id="KW-0843">Virulence</keyword>
<keyword evidence="3" id="KW-0812">Transmembrane</keyword>
<evidence type="ECO:0000313" key="15">
    <source>
        <dbReference type="Proteomes" id="UP001217918"/>
    </source>
</evidence>
<evidence type="ECO:0000259" key="13">
    <source>
        <dbReference type="PROSITE" id="PS51914"/>
    </source>
</evidence>
<dbReference type="Proteomes" id="UP001217918">
    <property type="component" value="Unassembled WGS sequence"/>
</dbReference>
<dbReference type="EMBL" id="JAQQPM010000008">
    <property type="protein sequence ID" value="KAK2074805.1"/>
    <property type="molecule type" value="Genomic_DNA"/>
</dbReference>
<dbReference type="Pfam" id="PF11807">
    <property type="entry name" value="UstYa"/>
    <property type="match status" value="1"/>
</dbReference>
<dbReference type="PROSITE" id="PS51914">
    <property type="entry name" value="MRH"/>
    <property type="match status" value="1"/>
</dbReference>
<dbReference type="GO" id="GO:0006491">
    <property type="term" value="P:N-glycan processing"/>
    <property type="evidence" value="ECO:0007669"/>
    <property type="project" value="TreeGrafter"/>
</dbReference>
<gene>
    <name evidence="14" type="ORF">P8C59_008982</name>
</gene>
<dbReference type="PANTHER" id="PTHR12630:SF1">
    <property type="entry name" value="GLUCOSIDASE 2 SUBUNIT BETA"/>
    <property type="match status" value="1"/>
</dbReference>
<dbReference type="InterPro" id="IPR036607">
    <property type="entry name" value="PRKCSH"/>
</dbReference>
<keyword evidence="6" id="KW-1133">Transmembrane helix</keyword>
<keyword evidence="10" id="KW-0325">Glycoprotein</keyword>
<evidence type="ECO:0000256" key="1">
    <source>
        <dbReference type="ARBA" id="ARBA00004167"/>
    </source>
</evidence>
<evidence type="ECO:0000256" key="10">
    <source>
        <dbReference type="ARBA" id="ARBA00023180"/>
    </source>
</evidence>
<keyword evidence="8" id="KW-0472">Membrane</keyword>
<evidence type="ECO:0000256" key="4">
    <source>
        <dbReference type="ARBA" id="ARBA00022729"/>
    </source>
</evidence>
<feature type="domain" description="MRH" evidence="13">
    <location>
        <begin position="630"/>
        <end position="761"/>
    </location>
</feature>
<evidence type="ECO:0000256" key="9">
    <source>
        <dbReference type="ARBA" id="ARBA00023157"/>
    </source>
</evidence>
<evidence type="ECO:0000256" key="7">
    <source>
        <dbReference type="ARBA" id="ARBA00023026"/>
    </source>
</evidence>
<evidence type="ECO:0000256" key="2">
    <source>
        <dbReference type="ARBA" id="ARBA00022387"/>
    </source>
</evidence>
<dbReference type="InterPro" id="IPR044865">
    <property type="entry name" value="MRH_dom"/>
</dbReference>
<name>A0AAD9MHP7_9PEZI</name>
<evidence type="ECO:0000256" key="5">
    <source>
        <dbReference type="ARBA" id="ARBA00022824"/>
    </source>
</evidence>
<dbReference type="GO" id="GO:0017177">
    <property type="term" value="C:glucosidase II complex"/>
    <property type="evidence" value="ECO:0007669"/>
    <property type="project" value="TreeGrafter"/>
</dbReference>
<feature type="coiled-coil region" evidence="12">
    <location>
        <begin position="379"/>
        <end position="494"/>
    </location>
</feature>
<dbReference type="Gene3D" id="2.70.130.10">
    <property type="entry name" value="Mannose-6-phosphate receptor binding domain"/>
    <property type="match status" value="1"/>
</dbReference>
<comment type="subcellular location">
    <subcellularLocation>
        <location evidence="1">Membrane</location>
        <topology evidence="1">Single-pass membrane protein</topology>
    </subcellularLocation>
</comment>
<dbReference type="InterPro" id="IPR039794">
    <property type="entry name" value="Gtb1-like"/>
</dbReference>
<dbReference type="InterPro" id="IPR021765">
    <property type="entry name" value="UstYa-like"/>
</dbReference>